<keyword evidence="3" id="KW-1185">Reference proteome</keyword>
<dbReference type="PROSITE" id="PS51819">
    <property type="entry name" value="VOC"/>
    <property type="match status" value="1"/>
</dbReference>
<dbReference type="SUPFAM" id="SSF54593">
    <property type="entry name" value="Glyoxalase/Bleomycin resistance protein/Dihydroxybiphenyl dioxygenase"/>
    <property type="match status" value="1"/>
</dbReference>
<reference evidence="2 3" key="1">
    <citation type="submission" date="2016-11" db="EMBL/GenBank/DDBJ databases">
        <title>Trade-off between light-utilization and light-protection in marine flavobacteria.</title>
        <authorList>
            <person name="Kumagai Y."/>
        </authorList>
    </citation>
    <scope>NUCLEOTIDE SEQUENCE [LARGE SCALE GENOMIC DNA]</scope>
    <source>
        <strain evidence="2 3">NBRC 107741</strain>
    </source>
</reference>
<proteinExistence type="predicted"/>
<dbReference type="InterPro" id="IPR037523">
    <property type="entry name" value="VOC_core"/>
</dbReference>
<sequence>MDLNQVTVPSRDIARSIRFYETLGLNLIVRSLPHYARFECPEGGSTFSVHLVDELPGPEGVYIYFEVKDVEKTVSALEESGLTVDESPELKRWLWKEARLRDPDGNRIIIYYAGDNRKDPPWRLKPGE</sequence>
<protein>
    <submittedName>
        <fullName evidence="2">Bleomycin resistance protein</fullName>
    </submittedName>
</protein>
<dbReference type="EMBL" id="MQUB01000001">
    <property type="protein sequence ID" value="PQB05347.1"/>
    <property type="molecule type" value="Genomic_DNA"/>
</dbReference>
<gene>
    <name evidence="2" type="ORF">BST85_10965</name>
</gene>
<comment type="caution">
    <text evidence="2">The sequence shown here is derived from an EMBL/GenBank/DDBJ whole genome shotgun (WGS) entry which is preliminary data.</text>
</comment>
<accession>A0A2S7KRW4</accession>
<evidence type="ECO:0000259" key="1">
    <source>
        <dbReference type="PROSITE" id="PS51819"/>
    </source>
</evidence>
<dbReference type="OrthoDB" id="9810880at2"/>
<dbReference type="RefSeq" id="WP_104813286.1">
    <property type="nucleotide sequence ID" value="NZ_MQUB01000001.1"/>
</dbReference>
<evidence type="ECO:0000313" key="3">
    <source>
        <dbReference type="Proteomes" id="UP000239800"/>
    </source>
</evidence>
<name>A0A2S7KRW4_9FLAO</name>
<evidence type="ECO:0000313" key="2">
    <source>
        <dbReference type="EMBL" id="PQB05347.1"/>
    </source>
</evidence>
<dbReference type="Pfam" id="PF00903">
    <property type="entry name" value="Glyoxalase"/>
    <property type="match status" value="1"/>
</dbReference>
<dbReference type="AlphaFoldDB" id="A0A2S7KRW4"/>
<dbReference type="Gene3D" id="3.10.180.10">
    <property type="entry name" value="2,3-Dihydroxybiphenyl 1,2-Dioxygenase, domain 1"/>
    <property type="match status" value="1"/>
</dbReference>
<dbReference type="InterPro" id="IPR029068">
    <property type="entry name" value="Glyas_Bleomycin-R_OHBP_Dase"/>
</dbReference>
<feature type="domain" description="VOC" evidence="1">
    <location>
        <begin position="2"/>
        <end position="113"/>
    </location>
</feature>
<dbReference type="Proteomes" id="UP000239800">
    <property type="component" value="Unassembled WGS sequence"/>
</dbReference>
<organism evidence="2 3">
    <name type="scientific">Aureitalea marina</name>
    <dbReference type="NCBI Taxonomy" id="930804"/>
    <lineage>
        <taxon>Bacteria</taxon>
        <taxon>Pseudomonadati</taxon>
        <taxon>Bacteroidota</taxon>
        <taxon>Flavobacteriia</taxon>
        <taxon>Flavobacteriales</taxon>
        <taxon>Flavobacteriaceae</taxon>
        <taxon>Aureitalea</taxon>
    </lineage>
</organism>
<dbReference type="InterPro" id="IPR004360">
    <property type="entry name" value="Glyas_Fos-R_dOase_dom"/>
</dbReference>